<feature type="domain" description="FAD dependent oxidoreductase" evidence="1">
    <location>
        <begin position="30"/>
        <end position="384"/>
    </location>
</feature>
<evidence type="ECO:0000313" key="3">
    <source>
        <dbReference type="Proteomes" id="UP000217083"/>
    </source>
</evidence>
<dbReference type="AlphaFoldDB" id="A0A263BSK0"/>
<gene>
    <name evidence="2" type="ORF">CIB95_10735</name>
</gene>
<evidence type="ECO:0000313" key="2">
    <source>
        <dbReference type="EMBL" id="OZM56690.1"/>
    </source>
</evidence>
<proteinExistence type="predicted"/>
<dbReference type="GO" id="GO:0005737">
    <property type="term" value="C:cytoplasm"/>
    <property type="evidence" value="ECO:0007669"/>
    <property type="project" value="TreeGrafter"/>
</dbReference>
<sequence length="406" mass="46803">MDLHSGTYFWPQTYLDAPTYEQLNENISCDVLIIGAGCSGAHCAHYLSQFDLNVVVIDKREVARGSTVVSTALLQYIGDKMFHQLAHSFGEEIAALHHRLCKLAIDDIEKLSKTMDVNPHFQRRDSLLFSSSPDDVSMLKKEYNILKKYNFPVEWLTRQDIGKRYSFTKDAAITTLNDAEINPYIYTHNLINIAAKRGVRVYERTEIIGKKLEKHNATLFTKNKRSVKAKHVIFATGYEYFQFKKERNTSLESSYALFTNQLTEDTFYPWYKRSLIWETARPYLYIRTTNDNRVIIGGLDEPTSLAEIRDAKLINKKNKLIKVFNELFPTIKVRPEYYYAAFYGGTHDGLPMIGMYEELPHCYFLLCFGDNGLVYSNVMSKIIGDSIVKGTSEHLPIYLQTRPLKP</sequence>
<keyword evidence="3" id="KW-1185">Reference proteome</keyword>
<dbReference type="Pfam" id="PF01266">
    <property type="entry name" value="DAO"/>
    <property type="match status" value="1"/>
</dbReference>
<reference evidence="2 3" key="2">
    <citation type="submission" date="2017-09" db="EMBL/GenBank/DDBJ databases">
        <title>Bacillus patelloidae sp. nov., isolated from the intestinal tract of a marine limpet.</title>
        <authorList>
            <person name="Liu R."/>
            <person name="Dong C."/>
            <person name="Shao Z."/>
        </authorList>
    </citation>
    <scope>NUCLEOTIDE SEQUENCE [LARGE SCALE GENOMIC DNA]</scope>
    <source>
        <strain evidence="2 3">SA5d-4</strain>
    </source>
</reference>
<dbReference type="PANTHER" id="PTHR13847:SF201">
    <property type="entry name" value="PUTATIBE OXIDOREDUCTASE"/>
    <property type="match status" value="1"/>
</dbReference>
<reference evidence="3" key="1">
    <citation type="submission" date="2017-08" db="EMBL/GenBank/DDBJ databases">
        <authorList>
            <person name="Huang Z."/>
        </authorList>
    </citation>
    <scope>NUCLEOTIDE SEQUENCE [LARGE SCALE GENOMIC DNA]</scope>
    <source>
        <strain evidence="3">SA5d-4</strain>
    </source>
</reference>
<dbReference type="RefSeq" id="WP_094925011.1">
    <property type="nucleotide sequence ID" value="NZ_NPIA01000005.1"/>
</dbReference>
<protein>
    <submittedName>
        <fullName evidence="2">FAD-dependent oxidoreductase</fullName>
    </submittedName>
</protein>
<dbReference type="Gene3D" id="3.50.50.60">
    <property type="entry name" value="FAD/NAD(P)-binding domain"/>
    <property type="match status" value="1"/>
</dbReference>
<dbReference type="InterPro" id="IPR006076">
    <property type="entry name" value="FAD-dep_OxRdtase"/>
</dbReference>
<dbReference type="PANTHER" id="PTHR13847">
    <property type="entry name" value="SARCOSINE DEHYDROGENASE-RELATED"/>
    <property type="match status" value="1"/>
</dbReference>
<organism evidence="2 3">
    <name type="scientific">Lottiidibacillus patelloidae</name>
    <dbReference type="NCBI Taxonomy" id="2670334"/>
    <lineage>
        <taxon>Bacteria</taxon>
        <taxon>Bacillati</taxon>
        <taxon>Bacillota</taxon>
        <taxon>Bacilli</taxon>
        <taxon>Bacillales</taxon>
        <taxon>Bacillaceae</taxon>
        <taxon>Lottiidibacillus</taxon>
    </lineage>
</organism>
<dbReference type="EMBL" id="NPIA01000005">
    <property type="protein sequence ID" value="OZM56690.1"/>
    <property type="molecule type" value="Genomic_DNA"/>
</dbReference>
<evidence type="ECO:0000259" key="1">
    <source>
        <dbReference type="Pfam" id="PF01266"/>
    </source>
</evidence>
<dbReference type="InterPro" id="IPR036188">
    <property type="entry name" value="FAD/NAD-bd_sf"/>
</dbReference>
<dbReference type="Gene3D" id="3.30.9.10">
    <property type="entry name" value="D-Amino Acid Oxidase, subunit A, domain 2"/>
    <property type="match status" value="1"/>
</dbReference>
<dbReference type="Proteomes" id="UP000217083">
    <property type="component" value="Unassembled WGS sequence"/>
</dbReference>
<dbReference type="SUPFAM" id="SSF51905">
    <property type="entry name" value="FAD/NAD(P)-binding domain"/>
    <property type="match status" value="1"/>
</dbReference>
<name>A0A263BSK0_9BACI</name>
<accession>A0A263BSK0</accession>
<comment type="caution">
    <text evidence="2">The sequence shown here is derived from an EMBL/GenBank/DDBJ whole genome shotgun (WGS) entry which is preliminary data.</text>
</comment>